<organism evidence="3">
    <name type="scientific">Micromonas pusilla (strain CCMP1545)</name>
    <name type="common">Picoplanktonic green alga</name>
    <dbReference type="NCBI Taxonomy" id="564608"/>
    <lineage>
        <taxon>Eukaryota</taxon>
        <taxon>Viridiplantae</taxon>
        <taxon>Chlorophyta</taxon>
        <taxon>Mamiellophyceae</taxon>
        <taxon>Mamiellales</taxon>
        <taxon>Mamiellaceae</taxon>
        <taxon>Micromonas</taxon>
    </lineage>
</organism>
<feature type="coiled-coil region" evidence="1">
    <location>
        <begin position="9"/>
        <end position="52"/>
    </location>
</feature>
<dbReference type="RefSeq" id="XP_003062041.1">
    <property type="nucleotide sequence ID" value="XM_003061995.1"/>
</dbReference>
<evidence type="ECO:0000313" key="3">
    <source>
        <dbReference type="Proteomes" id="UP000001876"/>
    </source>
</evidence>
<dbReference type="EMBL" id="GG663745">
    <property type="protein sequence ID" value="EEH53753.1"/>
    <property type="molecule type" value="Genomic_DNA"/>
</dbReference>
<evidence type="ECO:0000313" key="2">
    <source>
        <dbReference type="EMBL" id="EEH53753.1"/>
    </source>
</evidence>
<dbReference type="OrthoDB" id="567830at2759"/>
<proteinExistence type="predicted"/>
<name>C1N273_MICPC</name>
<accession>C1N273</accession>
<protein>
    <submittedName>
        <fullName evidence="2">Predicted protein</fullName>
    </submittedName>
</protein>
<keyword evidence="3" id="KW-1185">Reference proteome</keyword>
<sequence length="212" mass="23962">MPSTLTHERARHARLRQAAERKLARFERQRAVRETSRELERLKDECAKQIAQIDDDRAHSLRPSWQLPPGFKCVHFAGQGEFYCVVACKGDAFVSVVDGETSFRLGSTLLTKRGALGWAPVDCCFLAYETPMKALEAPFPKTAKALTLPRVLLKVTTTGNAYEEHKRHGGVTRWTGKVALSRLTVTRVMTDAFRPDLRDPTFFRIRKSFGKA</sequence>
<dbReference type="OMA" id="NWKATHI"/>
<evidence type="ECO:0000256" key="1">
    <source>
        <dbReference type="SAM" id="Coils"/>
    </source>
</evidence>
<reference evidence="2 3" key="1">
    <citation type="journal article" date="2009" name="Science">
        <title>Green evolution and dynamic adaptations revealed by genomes of the marine picoeukaryotes Micromonas.</title>
        <authorList>
            <person name="Worden A.Z."/>
            <person name="Lee J.H."/>
            <person name="Mock T."/>
            <person name="Rouze P."/>
            <person name="Simmons M.P."/>
            <person name="Aerts A.L."/>
            <person name="Allen A.E."/>
            <person name="Cuvelier M.L."/>
            <person name="Derelle E."/>
            <person name="Everett M.V."/>
            <person name="Foulon E."/>
            <person name="Grimwood J."/>
            <person name="Gundlach H."/>
            <person name="Henrissat B."/>
            <person name="Napoli C."/>
            <person name="McDonald S.M."/>
            <person name="Parker M.S."/>
            <person name="Rombauts S."/>
            <person name="Salamov A."/>
            <person name="Von Dassow P."/>
            <person name="Badger J.H."/>
            <person name="Coutinho P.M."/>
            <person name="Demir E."/>
            <person name="Dubchak I."/>
            <person name="Gentemann C."/>
            <person name="Eikrem W."/>
            <person name="Gready J.E."/>
            <person name="John U."/>
            <person name="Lanier W."/>
            <person name="Lindquist E.A."/>
            <person name="Lucas S."/>
            <person name="Mayer K.F."/>
            <person name="Moreau H."/>
            <person name="Not F."/>
            <person name="Otillar R."/>
            <person name="Panaud O."/>
            <person name="Pangilinan J."/>
            <person name="Paulsen I."/>
            <person name="Piegu B."/>
            <person name="Poliakov A."/>
            <person name="Robbens S."/>
            <person name="Schmutz J."/>
            <person name="Toulza E."/>
            <person name="Wyss T."/>
            <person name="Zelensky A."/>
            <person name="Zhou K."/>
            <person name="Armbrust E.V."/>
            <person name="Bhattacharya D."/>
            <person name="Goodenough U.W."/>
            <person name="Van de Peer Y."/>
            <person name="Grigoriev I.V."/>
        </authorList>
    </citation>
    <scope>NUCLEOTIDE SEQUENCE [LARGE SCALE GENOMIC DNA]</scope>
    <source>
        <strain evidence="2 3">CCMP1545</strain>
    </source>
</reference>
<dbReference type="AlphaFoldDB" id="C1N273"/>
<gene>
    <name evidence="2" type="ORF">MICPUCDRAFT_51872</name>
</gene>
<keyword evidence="1" id="KW-0175">Coiled coil</keyword>
<dbReference type="GeneID" id="9687680"/>
<dbReference type="Proteomes" id="UP000001876">
    <property type="component" value="Unassembled WGS sequence"/>
</dbReference>
<dbReference type="KEGG" id="mpp:MICPUCDRAFT_51872"/>